<comment type="caution">
    <text evidence="2">The sequence shown here is derived from an EMBL/GenBank/DDBJ whole genome shotgun (WGS) entry which is preliminary data.</text>
</comment>
<evidence type="ECO:0000256" key="1">
    <source>
        <dbReference type="SAM" id="Phobius"/>
    </source>
</evidence>
<dbReference type="EMBL" id="PKMF04000096">
    <property type="protein sequence ID" value="KAK7850753.1"/>
    <property type="molecule type" value="Genomic_DNA"/>
</dbReference>
<name>A0AAW0LJW3_QUESU</name>
<reference evidence="2 3" key="1">
    <citation type="journal article" date="2018" name="Sci. Data">
        <title>The draft genome sequence of cork oak.</title>
        <authorList>
            <person name="Ramos A.M."/>
            <person name="Usie A."/>
            <person name="Barbosa P."/>
            <person name="Barros P.M."/>
            <person name="Capote T."/>
            <person name="Chaves I."/>
            <person name="Simoes F."/>
            <person name="Abreu I."/>
            <person name="Carrasquinho I."/>
            <person name="Faro C."/>
            <person name="Guimaraes J.B."/>
            <person name="Mendonca D."/>
            <person name="Nobrega F."/>
            <person name="Rodrigues L."/>
            <person name="Saibo N.J.M."/>
            <person name="Varela M.C."/>
            <person name="Egas C."/>
            <person name="Matos J."/>
            <person name="Miguel C.M."/>
            <person name="Oliveira M.M."/>
            <person name="Ricardo C.P."/>
            <person name="Goncalves S."/>
        </authorList>
    </citation>
    <scope>NUCLEOTIDE SEQUENCE [LARGE SCALE GENOMIC DNA]</scope>
    <source>
        <strain evidence="3">cv. HL8</strain>
    </source>
</reference>
<keyword evidence="2" id="KW-0675">Receptor</keyword>
<keyword evidence="1" id="KW-1133">Transmembrane helix</keyword>
<accession>A0AAW0LJW3</accession>
<organism evidence="2 3">
    <name type="scientific">Quercus suber</name>
    <name type="common">Cork oak</name>
    <dbReference type="NCBI Taxonomy" id="58331"/>
    <lineage>
        <taxon>Eukaryota</taxon>
        <taxon>Viridiplantae</taxon>
        <taxon>Streptophyta</taxon>
        <taxon>Embryophyta</taxon>
        <taxon>Tracheophyta</taxon>
        <taxon>Spermatophyta</taxon>
        <taxon>Magnoliopsida</taxon>
        <taxon>eudicotyledons</taxon>
        <taxon>Gunneridae</taxon>
        <taxon>Pentapetalae</taxon>
        <taxon>rosids</taxon>
        <taxon>fabids</taxon>
        <taxon>Fagales</taxon>
        <taxon>Fagaceae</taxon>
        <taxon>Quercus</taxon>
    </lineage>
</organism>
<feature type="transmembrane region" description="Helical" evidence="1">
    <location>
        <begin position="28"/>
        <end position="46"/>
    </location>
</feature>
<keyword evidence="3" id="KW-1185">Reference proteome</keyword>
<evidence type="ECO:0000313" key="3">
    <source>
        <dbReference type="Proteomes" id="UP000237347"/>
    </source>
</evidence>
<evidence type="ECO:0000313" key="2">
    <source>
        <dbReference type="EMBL" id="KAK7850753.1"/>
    </source>
</evidence>
<keyword evidence="1" id="KW-0472">Membrane</keyword>
<gene>
    <name evidence="2" type="primary">GLR2.3</name>
    <name evidence="2" type="ORF">CFP56_043867</name>
</gene>
<dbReference type="AlphaFoldDB" id="A0AAW0LJW3"/>
<sequence>MSLEDFYASNSHYRTRVVLNSRDSKSDVVGAAAAGYLSLYLILLCCEFI</sequence>
<proteinExistence type="predicted"/>
<protein>
    <submittedName>
        <fullName evidence="2">Glutamate receptor 2.3</fullName>
    </submittedName>
</protein>
<keyword evidence="1" id="KW-0812">Transmembrane</keyword>
<dbReference type="Proteomes" id="UP000237347">
    <property type="component" value="Unassembled WGS sequence"/>
</dbReference>